<dbReference type="Proteomes" id="UP000887577">
    <property type="component" value="Unplaced"/>
</dbReference>
<dbReference type="WBParaSite" id="PSU_v2.g8989.t1">
    <property type="protein sequence ID" value="PSU_v2.g8989.t1"/>
    <property type="gene ID" value="PSU_v2.g8989"/>
</dbReference>
<keyword evidence="1" id="KW-1185">Reference proteome</keyword>
<evidence type="ECO:0000313" key="1">
    <source>
        <dbReference type="Proteomes" id="UP000887577"/>
    </source>
</evidence>
<name>A0A914Z8I7_9BILA</name>
<dbReference type="PANTHER" id="PTHR33488">
    <property type="entry name" value="ZGC:162509"/>
    <property type="match status" value="1"/>
</dbReference>
<reference evidence="2" key="1">
    <citation type="submission" date="2022-11" db="UniProtKB">
        <authorList>
            <consortium name="WormBaseParasite"/>
        </authorList>
    </citation>
    <scope>IDENTIFICATION</scope>
</reference>
<proteinExistence type="predicted"/>
<protein>
    <submittedName>
        <fullName evidence="2">Uncharacterized protein</fullName>
    </submittedName>
</protein>
<accession>A0A914Z8I7</accession>
<dbReference type="AlphaFoldDB" id="A0A914Z8I7"/>
<dbReference type="PANTHER" id="PTHR33488:SF2">
    <property type="entry name" value="EARLY ENDOSOME ANTIGEN 1-LIKE"/>
    <property type="match status" value="1"/>
</dbReference>
<evidence type="ECO:0000313" key="2">
    <source>
        <dbReference type="WBParaSite" id="PSU_v2.g8989.t1"/>
    </source>
</evidence>
<sequence>MEGVLYELMENVVNLTLKGTSEEMLAQIEEHIKYLSSACKYITASQSGQMLRKTCQTLIDALQKLKRNNSIEAFENAKTATALNLKAYEKIGEQAAEYLTAAASQHGTNSHPHNMSSEERQTLMRTRLDNLKISRENLAVERKLQESLRRERTEAHEKLCQIMINMERLNIEEVDLKDVVHYLRQGIQQLSRVQVAWGNIVTFFSRIKNTVDGPLMENIEYMTKNVKNISDKNITNVSEFQRLIILREITNASVVANVLMESASLYMNVSKQYVQPTLDKSIINMSLTQDEAKSKQCEIVTNFYEIKSAVENTIEDYSRQIQRKVYGALQDQDFYVGRFIE</sequence>
<organism evidence="1 2">
    <name type="scientific">Panagrolaimus superbus</name>
    <dbReference type="NCBI Taxonomy" id="310955"/>
    <lineage>
        <taxon>Eukaryota</taxon>
        <taxon>Metazoa</taxon>
        <taxon>Ecdysozoa</taxon>
        <taxon>Nematoda</taxon>
        <taxon>Chromadorea</taxon>
        <taxon>Rhabditida</taxon>
        <taxon>Tylenchina</taxon>
        <taxon>Panagrolaimomorpha</taxon>
        <taxon>Panagrolaimoidea</taxon>
        <taxon>Panagrolaimidae</taxon>
        <taxon>Panagrolaimus</taxon>
    </lineage>
</organism>